<dbReference type="AlphaFoldDB" id="A0A9D3UAH1"/>
<evidence type="ECO:0000313" key="2">
    <source>
        <dbReference type="Proteomes" id="UP000828251"/>
    </source>
</evidence>
<keyword evidence="2" id="KW-1185">Reference proteome</keyword>
<evidence type="ECO:0000313" key="1">
    <source>
        <dbReference type="EMBL" id="KAH1032808.1"/>
    </source>
</evidence>
<proteinExistence type="predicted"/>
<organism evidence="1 2">
    <name type="scientific">Gossypium stocksii</name>
    <dbReference type="NCBI Taxonomy" id="47602"/>
    <lineage>
        <taxon>Eukaryota</taxon>
        <taxon>Viridiplantae</taxon>
        <taxon>Streptophyta</taxon>
        <taxon>Embryophyta</taxon>
        <taxon>Tracheophyta</taxon>
        <taxon>Spermatophyta</taxon>
        <taxon>Magnoliopsida</taxon>
        <taxon>eudicotyledons</taxon>
        <taxon>Gunneridae</taxon>
        <taxon>Pentapetalae</taxon>
        <taxon>rosids</taxon>
        <taxon>malvids</taxon>
        <taxon>Malvales</taxon>
        <taxon>Malvaceae</taxon>
        <taxon>Malvoideae</taxon>
        <taxon>Gossypium</taxon>
    </lineage>
</organism>
<comment type="caution">
    <text evidence="1">The sequence shown here is derived from an EMBL/GenBank/DDBJ whole genome shotgun (WGS) entry which is preliminary data.</text>
</comment>
<dbReference type="Proteomes" id="UP000828251">
    <property type="component" value="Unassembled WGS sequence"/>
</dbReference>
<sequence>MISHTTSLRSLCNFGMLDLHTVSSSPKASFMAATGMSWLAKIASSDGLVLMTDCGRGEIGGMENKKHNA</sequence>
<gene>
    <name evidence="1" type="ORF">J1N35_044982</name>
</gene>
<accession>A0A9D3UAH1</accession>
<dbReference type="EMBL" id="JAIQCV010000013">
    <property type="protein sequence ID" value="KAH1032808.1"/>
    <property type="molecule type" value="Genomic_DNA"/>
</dbReference>
<name>A0A9D3UAH1_9ROSI</name>
<reference evidence="1 2" key="1">
    <citation type="journal article" date="2021" name="Plant Biotechnol. J.">
        <title>Multi-omics assisted identification of the key and species-specific regulatory components of drought-tolerant mechanisms in Gossypium stocksii.</title>
        <authorList>
            <person name="Yu D."/>
            <person name="Ke L."/>
            <person name="Zhang D."/>
            <person name="Wu Y."/>
            <person name="Sun Y."/>
            <person name="Mei J."/>
            <person name="Sun J."/>
            <person name="Sun Y."/>
        </authorList>
    </citation>
    <scope>NUCLEOTIDE SEQUENCE [LARGE SCALE GENOMIC DNA]</scope>
    <source>
        <strain evidence="2">cv. E1</strain>
        <tissue evidence="1">Leaf</tissue>
    </source>
</reference>
<protein>
    <submittedName>
        <fullName evidence="1">Uncharacterized protein</fullName>
    </submittedName>
</protein>